<dbReference type="Pfam" id="PF13692">
    <property type="entry name" value="Glyco_trans_1_4"/>
    <property type="match status" value="1"/>
</dbReference>
<protein>
    <submittedName>
        <fullName evidence="1">Colanic acid biosynthesis glycosyltransferase WcaL</fullName>
    </submittedName>
</protein>
<dbReference type="InterPro" id="IPR050194">
    <property type="entry name" value="Glycosyltransferase_grp1"/>
</dbReference>
<dbReference type="PANTHER" id="PTHR45947:SF15">
    <property type="entry name" value="TEICHURONIC ACID BIOSYNTHESIS GLYCOSYLTRANSFERASE TUAC-RELATED"/>
    <property type="match status" value="1"/>
</dbReference>
<reference evidence="1 2" key="1">
    <citation type="submission" date="2017-08" db="EMBL/GenBank/DDBJ databases">
        <title>Infants hospitalized years apart are colonized by the same room-sourced microbial strains.</title>
        <authorList>
            <person name="Brooks B."/>
            <person name="Olm M.R."/>
            <person name="Firek B.A."/>
            <person name="Baker R."/>
            <person name="Thomas B.C."/>
            <person name="Morowitz M.J."/>
            <person name="Banfield J.F."/>
        </authorList>
    </citation>
    <scope>NUCLEOTIDE SEQUENCE [LARGE SCALE GENOMIC DNA]</scope>
    <source>
        <strain evidence="1">S2_005_002_R2_33</strain>
    </source>
</reference>
<name>A0A2W5NVV6_9SPHN</name>
<proteinExistence type="predicted"/>
<evidence type="ECO:0000313" key="1">
    <source>
        <dbReference type="EMBL" id="PZQ57742.1"/>
    </source>
</evidence>
<dbReference type="Gene3D" id="3.40.50.2000">
    <property type="entry name" value="Glycogen Phosphorylase B"/>
    <property type="match status" value="2"/>
</dbReference>
<sequence>MEIADPGGRGSLALQGWQCEASDASPIDFATAGEARATCRIAYFTNVYPKISHSFIRTEIAALERRGFAVHRFTIRRSGERFEDAEDRGEDDRTTALLESRRALAGAVLASLITRPRAALATLRLSLRMAGWKQGLRAFAYFAEAALLVRLLEREDVRHIHVHFGTNPSAVARLVARLAPVSYSFTVHGPDEFDDPRGLDLAGKIAEARFVAAVSSFGRGQLMRWASPDDWHRIRVVRCAVAPQFVRAAARPCAVVQAPRLLCVARLSAQKGLPLLIEAMATVAAQRAVTLDLIGDGEDRAAIERQIARAGLQENVRLLGWQTGEAIREALGEVRALILPSFAEGLPVVLMEAMACERPVIATAIAGVPELVDGEVGWLVPSGSADALAEAMMSALDAPPEELAAMGRKGRARVLERHDPDRNAAQLAALLSS</sequence>
<comment type="caution">
    <text evidence="1">The sequence shown here is derived from an EMBL/GenBank/DDBJ whole genome shotgun (WGS) entry which is preliminary data.</text>
</comment>
<evidence type="ECO:0000313" key="2">
    <source>
        <dbReference type="Proteomes" id="UP000249082"/>
    </source>
</evidence>
<dbReference type="GO" id="GO:0016757">
    <property type="term" value="F:glycosyltransferase activity"/>
    <property type="evidence" value="ECO:0007669"/>
    <property type="project" value="TreeGrafter"/>
</dbReference>
<dbReference type="PANTHER" id="PTHR45947">
    <property type="entry name" value="SULFOQUINOVOSYL TRANSFERASE SQD2"/>
    <property type="match status" value="1"/>
</dbReference>
<dbReference type="EMBL" id="QFPX01000001">
    <property type="protein sequence ID" value="PZQ57742.1"/>
    <property type="molecule type" value="Genomic_DNA"/>
</dbReference>
<dbReference type="AlphaFoldDB" id="A0A2W5NVV6"/>
<keyword evidence="1" id="KW-0808">Transferase</keyword>
<gene>
    <name evidence="1" type="ORF">DI555_01705</name>
</gene>
<dbReference type="Proteomes" id="UP000249082">
    <property type="component" value="Unassembled WGS sequence"/>
</dbReference>
<dbReference type="SUPFAM" id="SSF53756">
    <property type="entry name" value="UDP-Glycosyltransferase/glycogen phosphorylase"/>
    <property type="match status" value="1"/>
</dbReference>
<accession>A0A2W5NVV6</accession>
<organism evidence="1 2">
    <name type="scientific">Novosphingobium pentaromativorans</name>
    <dbReference type="NCBI Taxonomy" id="205844"/>
    <lineage>
        <taxon>Bacteria</taxon>
        <taxon>Pseudomonadati</taxon>
        <taxon>Pseudomonadota</taxon>
        <taxon>Alphaproteobacteria</taxon>
        <taxon>Sphingomonadales</taxon>
        <taxon>Sphingomonadaceae</taxon>
        <taxon>Novosphingobium</taxon>
    </lineage>
</organism>